<dbReference type="Proteomes" id="UP000199375">
    <property type="component" value="Unassembled WGS sequence"/>
</dbReference>
<proteinExistence type="predicted"/>
<dbReference type="InterPro" id="IPR020459">
    <property type="entry name" value="AMP-binding"/>
</dbReference>
<dbReference type="InterPro" id="IPR006162">
    <property type="entry name" value="Ppantetheine_attach_site"/>
</dbReference>
<dbReference type="PROSITE" id="PS50075">
    <property type="entry name" value="CARRIER"/>
    <property type="match status" value="1"/>
</dbReference>
<dbReference type="AlphaFoldDB" id="A0A1C4XEB5"/>
<dbReference type="PRINTS" id="PR00154">
    <property type="entry name" value="AMPBINDING"/>
</dbReference>
<gene>
    <name evidence="4" type="ORF">GA0070558_12473</name>
</gene>
<dbReference type="GO" id="GO:0044550">
    <property type="term" value="P:secondary metabolite biosynthetic process"/>
    <property type="evidence" value="ECO:0007669"/>
    <property type="project" value="TreeGrafter"/>
</dbReference>
<feature type="domain" description="Carrier" evidence="3">
    <location>
        <begin position="535"/>
        <end position="608"/>
    </location>
</feature>
<evidence type="ECO:0000313" key="5">
    <source>
        <dbReference type="Proteomes" id="UP000199375"/>
    </source>
</evidence>
<accession>A0A1C4XEB5</accession>
<sequence>MNAQQNTRGPGLDRPVASHLGDGVALTPADQVSIHQAFAQVVRRQPERVVVSSGARDITYRYLDELSGRVAVGLAARGVTRGDRVAVCLDRDETLIAVLLGVLKAGAAYVPIDPAYPAERREHTVAAVGARAVVAAAGLFPAGTPAVTPDELVAATAPPGHRLPEVGREDVAYVIFTSGSTGRPKGVVIPHGNVLALVAATRDAMGLGSEDVWSMFHSAAFDVSVYEMWGCLLTGGRLVVVPYWTSRTPPDFLTLLVDQRVTVLSQTPSAFAQLIYEDRQRPAELAVRLVLLAGETLPVGMLGGWLERHPLAGCRLLNLYGITETTVHTTLKDITADDVRRGSRSVGRPLPGWTMSIRDTDGTPVPDGGVGEIWVGGAGVARGYWGQPDLTAARFILDPVTGQRAYRSGDLGRIGPDGTIDHLGRMDDQVKVRGFRIEPAEIRSVLLASPAVAEAAIVVRGAGAAAVIEAYAVPSSEVTVSQLRGHLAASLSEHMLPQSITLMDALPLTVNGKLDVGGLRPARAAPAARVARPTADTSDVEDLMLDVWQRVLGEELTPYDDFFAVGGNSLLAARLCAAMQEAGLRRYTPREIYAHPTISELARVVSRA</sequence>
<dbReference type="PROSITE" id="PS00012">
    <property type="entry name" value="PHOSPHOPANTETHEINE"/>
    <property type="match status" value="1"/>
</dbReference>
<dbReference type="InterPro" id="IPR000873">
    <property type="entry name" value="AMP-dep_synth/lig_dom"/>
</dbReference>
<dbReference type="InterPro" id="IPR045851">
    <property type="entry name" value="AMP-bd_C_sf"/>
</dbReference>
<evidence type="ECO:0000313" key="4">
    <source>
        <dbReference type="EMBL" id="SCF06684.1"/>
    </source>
</evidence>
<dbReference type="InterPro" id="IPR010071">
    <property type="entry name" value="AA_adenyl_dom"/>
</dbReference>
<dbReference type="GO" id="GO:0005737">
    <property type="term" value="C:cytoplasm"/>
    <property type="evidence" value="ECO:0007669"/>
    <property type="project" value="TreeGrafter"/>
</dbReference>
<dbReference type="PANTHER" id="PTHR45527">
    <property type="entry name" value="NONRIBOSOMAL PEPTIDE SYNTHETASE"/>
    <property type="match status" value="1"/>
</dbReference>
<dbReference type="InterPro" id="IPR020845">
    <property type="entry name" value="AMP-binding_CS"/>
</dbReference>
<evidence type="ECO:0000256" key="2">
    <source>
        <dbReference type="ARBA" id="ARBA00022553"/>
    </source>
</evidence>
<dbReference type="GO" id="GO:0031177">
    <property type="term" value="F:phosphopantetheine binding"/>
    <property type="evidence" value="ECO:0007669"/>
    <property type="project" value="TreeGrafter"/>
</dbReference>
<dbReference type="Gene3D" id="1.10.1200.10">
    <property type="entry name" value="ACP-like"/>
    <property type="match status" value="1"/>
</dbReference>
<reference evidence="4 5" key="1">
    <citation type="submission" date="2016-06" db="EMBL/GenBank/DDBJ databases">
        <authorList>
            <person name="Kjaerup R.B."/>
            <person name="Dalgaard T.S."/>
            <person name="Juul-Madsen H.R."/>
        </authorList>
    </citation>
    <scope>NUCLEOTIDE SEQUENCE [LARGE SCALE GENOMIC DNA]</scope>
    <source>
        <strain evidence="4 5">DSM 45626</strain>
    </source>
</reference>
<dbReference type="GO" id="GO:0043041">
    <property type="term" value="P:amino acid activation for nonribosomal peptide biosynthetic process"/>
    <property type="evidence" value="ECO:0007669"/>
    <property type="project" value="TreeGrafter"/>
</dbReference>
<dbReference type="Pfam" id="PF13193">
    <property type="entry name" value="AMP-binding_C"/>
    <property type="match status" value="1"/>
</dbReference>
<protein>
    <submittedName>
        <fullName evidence="4">Amino acid adenylation domain-containing protein</fullName>
    </submittedName>
</protein>
<name>A0A1C4XEB5_9ACTN</name>
<dbReference type="SUPFAM" id="SSF47336">
    <property type="entry name" value="ACP-like"/>
    <property type="match status" value="1"/>
</dbReference>
<dbReference type="FunFam" id="3.40.50.12780:FF:000012">
    <property type="entry name" value="Non-ribosomal peptide synthetase"/>
    <property type="match status" value="1"/>
</dbReference>
<dbReference type="Gene3D" id="3.40.50.12780">
    <property type="entry name" value="N-terminal domain of ligase-like"/>
    <property type="match status" value="1"/>
</dbReference>
<organism evidence="4 5">
    <name type="scientific">Micromonospora haikouensis</name>
    <dbReference type="NCBI Taxonomy" id="686309"/>
    <lineage>
        <taxon>Bacteria</taxon>
        <taxon>Bacillati</taxon>
        <taxon>Actinomycetota</taxon>
        <taxon>Actinomycetes</taxon>
        <taxon>Micromonosporales</taxon>
        <taxon>Micromonosporaceae</taxon>
        <taxon>Micromonospora</taxon>
    </lineage>
</organism>
<keyword evidence="1" id="KW-0596">Phosphopantetheine</keyword>
<dbReference type="Pfam" id="PF00550">
    <property type="entry name" value="PP-binding"/>
    <property type="match status" value="1"/>
</dbReference>
<evidence type="ECO:0000256" key="1">
    <source>
        <dbReference type="ARBA" id="ARBA00022450"/>
    </source>
</evidence>
<dbReference type="PANTHER" id="PTHR45527:SF1">
    <property type="entry name" value="FATTY ACID SYNTHASE"/>
    <property type="match status" value="1"/>
</dbReference>
<dbReference type="Pfam" id="PF00501">
    <property type="entry name" value="AMP-binding"/>
    <property type="match status" value="1"/>
</dbReference>
<keyword evidence="2" id="KW-0597">Phosphoprotein</keyword>
<dbReference type="EMBL" id="FMCW01000024">
    <property type="protein sequence ID" value="SCF06684.1"/>
    <property type="molecule type" value="Genomic_DNA"/>
</dbReference>
<evidence type="ECO:0000259" key="3">
    <source>
        <dbReference type="PROSITE" id="PS50075"/>
    </source>
</evidence>
<dbReference type="InterPro" id="IPR042099">
    <property type="entry name" value="ANL_N_sf"/>
</dbReference>
<dbReference type="SUPFAM" id="SSF56801">
    <property type="entry name" value="Acetyl-CoA synthetase-like"/>
    <property type="match status" value="1"/>
</dbReference>
<dbReference type="RefSeq" id="WP_091283590.1">
    <property type="nucleotide sequence ID" value="NZ_FMCW01000024.1"/>
</dbReference>
<dbReference type="InterPro" id="IPR036736">
    <property type="entry name" value="ACP-like_sf"/>
</dbReference>
<dbReference type="InterPro" id="IPR009081">
    <property type="entry name" value="PP-bd_ACP"/>
</dbReference>
<dbReference type="InterPro" id="IPR025110">
    <property type="entry name" value="AMP-bd_C"/>
</dbReference>
<dbReference type="NCBIfam" id="TIGR01733">
    <property type="entry name" value="AA-adenyl-dom"/>
    <property type="match status" value="1"/>
</dbReference>
<dbReference type="PROSITE" id="PS00455">
    <property type="entry name" value="AMP_BINDING"/>
    <property type="match status" value="1"/>
</dbReference>
<dbReference type="Gene3D" id="3.30.300.30">
    <property type="match status" value="1"/>
</dbReference>